<dbReference type="Proteomes" id="UP001149074">
    <property type="component" value="Unassembled WGS sequence"/>
</dbReference>
<proteinExistence type="predicted"/>
<feature type="region of interest" description="Disordered" evidence="2">
    <location>
        <begin position="1"/>
        <end position="266"/>
    </location>
</feature>
<feature type="compositionally biased region" description="Acidic residues" evidence="2">
    <location>
        <begin position="476"/>
        <end position="488"/>
    </location>
</feature>
<dbReference type="RefSeq" id="XP_056477707.1">
    <property type="nucleotide sequence ID" value="XM_056614735.1"/>
</dbReference>
<feature type="compositionally biased region" description="Polar residues" evidence="2">
    <location>
        <begin position="145"/>
        <end position="157"/>
    </location>
</feature>
<feature type="region of interest" description="Disordered" evidence="2">
    <location>
        <begin position="438"/>
        <end position="488"/>
    </location>
</feature>
<feature type="compositionally biased region" description="Basic and acidic residues" evidence="2">
    <location>
        <begin position="120"/>
        <end position="136"/>
    </location>
</feature>
<feature type="compositionally biased region" description="Polar residues" evidence="2">
    <location>
        <begin position="74"/>
        <end position="83"/>
    </location>
</feature>
<name>A0A9W9G037_9EURO</name>
<dbReference type="EMBL" id="JAPQKI010000003">
    <property type="protein sequence ID" value="KAJ5109596.1"/>
    <property type="molecule type" value="Genomic_DNA"/>
</dbReference>
<dbReference type="OrthoDB" id="2555519at2759"/>
<accession>A0A9W9G037</accession>
<reference evidence="3" key="2">
    <citation type="journal article" date="2023" name="IMA Fungus">
        <title>Comparative genomic study of the Penicillium genus elucidates a diverse pangenome and 15 lateral gene transfer events.</title>
        <authorList>
            <person name="Petersen C."/>
            <person name="Sorensen T."/>
            <person name="Nielsen M.R."/>
            <person name="Sondergaard T.E."/>
            <person name="Sorensen J.L."/>
            <person name="Fitzpatrick D.A."/>
            <person name="Frisvad J.C."/>
            <person name="Nielsen K.L."/>
        </authorList>
    </citation>
    <scope>NUCLEOTIDE SEQUENCE</scope>
    <source>
        <strain evidence="3">IBT 30761</strain>
    </source>
</reference>
<feature type="region of interest" description="Disordered" evidence="2">
    <location>
        <begin position="280"/>
        <end position="322"/>
    </location>
</feature>
<feature type="coiled-coil region" evidence="1">
    <location>
        <begin position="408"/>
        <end position="435"/>
    </location>
</feature>
<dbReference type="PANTHER" id="PTHR38701">
    <property type="entry name" value="CHROMOSOME 8, WHOLE GENOME SHOTGUN SEQUENCE"/>
    <property type="match status" value="1"/>
</dbReference>
<evidence type="ECO:0000313" key="4">
    <source>
        <dbReference type="Proteomes" id="UP001149074"/>
    </source>
</evidence>
<dbReference type="PANTHER" id="PTHR38701:SF1">
    <property type="entry name" value="UP-REGULATED DURING SEPTATION PROTEIN 1 DOMAIN-CONTAINING PROTEIN"/>
    <property type="match status" value="1"/>
</dbReference>
<sequence>MTSDKQNNGHLAKPFTPTLSAAFHRTNKAPLTPKLASPSPGHPPRRLAQPDQTYSTPSKDNHDSPALPPAFLSANVTPRSGSRTTRRDATFPSPTNSSTAPSPQTPYAQPTVGLGLAAPRRTERSPARGVKPEQSRSLRAKTLTAEGQQASRPNTFTDMAAGGPRFFHASDARSTTSSEVDTSRSKPGSGKMSPAASFIYANGNQEKPSPAEDTHSTVSSAQRRSGGPGSLPRPAPPARPMASPSPRLRSPRPSDTTSPPLPEKQVQFSPHVETGIENVLHRFGSPPNNIPDQLHSPSLALPRHRKSSSIDSSTHGTHDGLKASPIIVSSSFNSETNPPTMSDQIPTLRPRVFSNCSSVSNDPHVPMSMSPNNPHLSMPMSPGKSESPGGEVLNARTERKIMDLEISNSSLLAINRTLEREMRRQNAELRRYRRLSRSGRLSMAPSTRSFSGTALSTTSEIDEGTSEFSSIRSQDDTSDFSDEDSVADENVMDPDSLAEHDAKHRAHDEKKFMLDLAKHQELLVDSQKMNQSLKRCLGWTEELIKEGQRALEYSVHVQDVELGGRVLSPEELGEIGESGRALLSPSTEFSAVFPSNDTSFETFYDPDPATLPLPSSPGGSD</sequence>
<feature type="compositionally biased region" description="Polar residues" evidence="2">
    <location>
        <begin position="444"/>
        <end position="459"/>
    </location>
</feature>
<dbReference type="AlphaFoldDB" id="A0A9W9G037"/>
<reference evidence="3" key="1">
    <citation type="submission" date="2022-11" db="EMBL/GenBank/DDBJ databases">
        <authorList>
            <person name="Petersen C."/>
        </authorList>
    </citation>
    <scope>NUCLEOTIDE SEQUENCE</scope>
    <source>
        <strain evidence="3">IBT 30761</strain>
    </source>
</reference>
<comment type="caution">
    <text evidence="3">The sequence shown here is derived from an EMBL/GenBank/DDBJ whole genome shotgun (WGS) entry which is preliminary data.</text>
</comment>
<dbReference type="GeneID" id="81353714"/>
<gene>
    <name evidence="3" type="ORF">N7532_002241</name>
</gene>
<keyword evidence="4" id="KW-1185">Reference proteome</keyword>
<feature type="compositionally biased region" description="Low complexity" evidence="2">
    <location>
        <begin position="90"/>
        <end position="106"/>
    </location>
</feature>
<organism evidence="3 4">
    <name type="scientific">Penicillium argentinense</name>
    <dbReference type="NCBI Taxonomy" id="1131581"/>
    <lineage>
        <taxon>Eukaryota</taxon>
        <taxon>Fungi</taxon>
        <taxon>Dikarya</taxon>
        <taxon>Ascomycota</taxon>
        <taxon>Pezizomycotina</taxon>
        <taxon>Eurotiomycetes</taxon>
        <taxon>Eurotiomycetidae</taxon>
        <taxon>Eurotiales</taxon>
        <taxon>Aspergillaceae</taxon>
        <taxon>Penicillium</taxon>
    </lineage>
</organism>
<evidence type="ECO:0000256" key="2">
    <source>
        <dbReference type="SAM" id="MobiDB-lite"/>
    </source>
</evidence>
<feature type="compositionally biased region" description="Low complexity" evidence="2">
    <location>
        <begin position="240"/>
        <end position="258"/>
    </location>
</feature>
<evidence type="ECO:0000313" key="3">
    <source>
        <dbReference type="EMBL" id="KAJ5109596.1"/>
    </source>
</evidence>
<keyword evidence="1" id="KW-0175">Coiled coil</keyword>
<evidence type="ECO:0000256" key="1">
    <source>
        <dbReference type="SAM" id="Coils"/>
    </source>
</evidence>
<protein>
    <submittedName>
        <fullName evidence="3">Uncharacterized protein</fullName>
    </submittedName>
</protein>